<evidence type="ECO:0008006" key="4">
    <source>
        <dbReference type="Google" id="ProtNLM"/>
    </source>
</evidence>
<proteinExistence type="predicted"/>
<evidence type="ECO:0000313" key="2">
    <source>
        <dbReference type="EMBL" id="MBF6023421.1"/>
    </source>
</evidence>
<feature type="signal peptide" evidence="1">
    <location>
        <begin position="1"/>
        <end position="21"/>
    </location>
</feature>
<evidence type="ECO:0000313" key="3">
    <source>
        <dbReference type="Proteomes" id="UP001429984"/>
    </source>
</evidence>
<name>A0ABS0B6Y8_9GAMM</name>
<dbReference type="Proteomes" id="UP001429984">
    <property type="component" value="Unassembled WGS sequence"/>
</dbReference>
<accession>A0ABS0B6Y8</accession>
<keyword evidence="1" id="KW-0732">Signal</keyword>
<protein>
    <recommendedName>
        <fullName evidence="4">Tle cognate immunity protein 4 C-terminal domain-containing protein</fullName>
    </recommendedName>
</protein>
<evidence type="ECO:0000256" key="1">
    <source>
        <dbReference type="SAM" id="SignalP"/>
    </source>
</evidence>
<comment type="caution">
    <text evidence="2">The sequence shown here is derived from an EMBL/GenBank/DDBJ whole genome shotgun (WGS) entry which is preliminary data.</text>
</comment>
<dbReference type="RefSeq" id="WP_194930042.1">
    <property type="nucleotide sequence ID" value="NZ_JADLZT010000003.1"/>
</dbReference>
<feature type="chain" id="PRO_5046109586" description="Tle cognate immunity protein 4 C-terminal domain-containing protein" evidence="1">
    <location>
        <begin position="22"/>
        <end position="200"/>
    </location>
</feature>
<gene>
    <name evidence="2" type="ORF">IU514_05175</name>
</gene>
<dbReference type="EMBL" id="JADLZT010000003">
    <property type="protein sequence ID" value="MBF6023421.1"/>
    <property type="molecule type" value="Genomic_DNA"/>
</dbReference>
<reference evidence="2 3" key="1">
    <citation type="submission" date="2020-11" db="EMBL/GenBank/DDBJ databases">
        <title>Draft Genome Sequence and Secondary Metabolite Biosynthetic Potential of the Lysobacter niastensis Type strain DSM 18481.</title>
        <authorList>
            <person name="Turrini P."/>
            <person name="Artuso I."/>
            <person name="Tescari M."/>
            <person name="Lugli G.A."/>
            <person name="Frangipani E."/>
            <person name="Ventura M."/>
            <person name="Visca P."/>
        </authorList>
    </citation>
    <scope>NUCLEOTIDE SEQUENCE [LARGE SCALE GENOMIC DNA]</scope>
    <source>
        <strain evidence="2 3">DSM 18481</strain>
    </source>
</reference>
<keyword evidence="3" id="KW-1185">Reference proteome</keyword>
<sequence>MKKASLLLILVSALLCGRSYAQTLEPCRQPEFLAGYYRGVDRVIDNAVGQTPSLSLTTLPSFWAESGVRIVGSDVYFVEFKSSFWGEANSYGSFASPRIETRTNRAAISPELASRIEEIYAGAIAGASQTDRRGVDGVSYRFSSPRAGCGETWSPEPDTVNARLVELLVLLSNHAKLSNPRDMQRSEESMVHLIRNMDGR</sequence>
<organism evidence="2 3">
    <name type="scientific">Lysobacter niastensis</name>
    <dbReference type="NCBI Taxonomy" id="380629"/>
    <lineage>
        <taxon>Bacteria</taxon>
        <taxon>Pseudomonadati</taxon>
        <taxon>Pseudomonadota</taxon>
        <taxon>Gammaproteobacteria</taxon>
        <taxon>Lysobacterales</taxon>
        <taxon>Lysobacteraceae</taxon>
        <taxon>Lysobacter</taxon>
    </lineage>
</organism>